<evidence type="ECO:0000256" key="5">
    <source>
        <dbReference type="ARBA" id="ARBA00022908"/>
    </source>
</evidence>
<feature type="active site" description="O-(3'-phospho-DNA)-tyrosine intermediate" evidence="9">
    <location>
        <position position="291"/>
    </location>
</feature>
<dbReference type="AlphaFoldDB" id="A0A0H5D3B0"/>
<dbReference type="InterPro" id="IPR011010">
    <property type="entry name" value="DNA_brk_join_enz"/>
</dbReference>
<evidence type="ECO:0000256" key="3">
    <source>
        <dbReference type="ARBA" id="ARBA00022618"/>
    </source>
</evidence>
<dbReference type="InterPro" id="IPR004107">
    <property type="entry name" value="Integrase_SAM-like_N"/>
</dbReference>
<dbReference type="InterPro" id="IPR050090">
    <property type="entry name" value="Tyrosine_recombinase_XerCD"/>
</dbReference>
<dbReference type="PANTHER" id="PTHR30349:SF90">
    <property type="entry name" value="TYROSINE RECOMBINASE XERD"/>
    <property type="match status" value="1"/>
</dbReference>
<reference evidence="14" key="1">
    <citation type="submission" date="2015-05" db="EMBL/GenBank/DDBJ databases">
        <authorList>
            <person name="Rodrigo-Torres Lidia"/>
            <person name="Arahal R.David."/>
        </authorList>
    </citation>
    <scope>NUCLEOTIDE SEQUENCE [LARGE SCALE GENOMIC DNA]</scope>
    <source>
        <strain evidence="14">CECT 7321</strain>
    </source>
</reference>
<dbReference type="EMBL" id="CVRL01000025">
    <property type="protein sequence ID" value="CRL11203.1"/>
    <property type="molecule type" value="Genomic_DNA"/>
</dbReference>
<dbReference type="Proteomes" id="UP000043764">
    <property type="component" value="Unassembled WGS sequence"/>
</dbReference>
<evidence type="ECO:0000259" key="11">
    <source>
        <dbReference type="PROSITE" id="PS51898"/>
    </source>
</evidence>
<keyword evidence="2 9" id="KW-0963">Cytoplasm</keyword>
<feature type="active site" evidence="9">
    <location>
        <position position="178"/>
    </location>
</feature>
<dbReference type="GO" id="GO:0005737">
    <property type="term" value="C:cytoplasm"/>
    <property type="evidence" value="ECO:0007669"/>
    <property type="project" value="UniProtKB-SubCell"/>
</dbReference>
<protein>
    <recommendedName>
        <fullName evidence="9">Tyrosine recombinase XerC</fullName>
    </recommendedName>
</protein>
<dbReference type="PROSITE" id="PS51898">
    <property type="entry name" value="TYR_RECOMBINASE"/>
    <property type="match status" value="1"/>
</dbReference>
<dbReference type="InterPro" id="IPR013762">
    <property type="entry name" value="Integrase-like_cat_sf"/>
</dbReference>
<evidence type="ECO:0000313" key="13">
    <source>
        <dbReference type="EMBL" id="CRL11203.1"/>
    </source>
</evidence>
<dbReference type="GO" id="GO:0006313">
    <property type="term" value="P:DNA transposition"/>
    <property type="evidence" value="ECO:0007669"/>
    <property type="project" value="UniProtKB-UniRule"/>
</dbReference>
<dbReference type="HAMAP" id="MF_01808">
    <property type="entry name" value="Recomb_XerC_XerD"/>
    <property type="match status" value="1"/>
</dbReference>
<feature type="active site" evidence="9">
    <location>
        <position position="154"/>
    </location>
</feature>
<keyword evidence="14" id="KW-1185">Reference proteome</keyword>
<dbReference type="InterPro" id="IPR023009">
    <property type="entry name" value="Tyrosine_recombinase_XerC/XerD"/>
</dbReference>
<dbReference type="Pfam" id="PF02899">
    <property type="entry name" value="Phage_int_SAM_1"/>
    <property type="match status" value="1"/>
</dbReference>
<feature type="region of interest" description="Disordered" evidence="10">
    <location>
        <begin position="312"/>
        <end position="332"/>
    </location>
</feature>
<dbReference type="GO" id="GO:0007059">
    <property type="term" value="P:chromosome segregation"/>
    <property type="evidence" value="ECO:0007669"/>
    <property type="project" value="UniProtKB-UniRule"/>
</dbReference>
<feature type="active site" evidence="9">
    <location>
        <position position="282"/>
    </location>
</feature>
<feature type="domain" description="Core-binding (CB)" evidence="12">
    <location>
        <begin position="5"/>
        <end position="90"/>
    </location>
</feature>
<dbReference type="CDD" id="cd00798">
    <property type="entry name" value="INT_XerDC_C"/>
    <property type="match status" value="1"/>
</dbReference>
<dbReference type="GO" id="GO:0051301">
    <property type="term" value="P:cell division"/>
    <property type="evidence" value="ECO:0007669"/>
    <property type="project" value="UniProtKB-KW"/>
</dbReference>
<dbReference type="PANTHER" id="PTHR30349">
    <property type="entry name" value="PHAGE INTEGRASE-RELATED"/>
    <property type="match status" value="1"/>
</dbReference>
<dbReference type="SUPFAM" id="SSF56349">
    <property type="entry name" value="DNA breaking-rejoining enzymes"/>
    <property type="match status" value="1"/>
</dbReference>
<dbReference type="InterPro" id="IPR002104">
    <property type="entry name" value="Integrase_catalytic"/>
</dbReference>
<proteinExistence type="inferred from homology"/>
<feature type="active site" evidence="9">
    <location>
        <position position="256"/>
    </location>
</feature>
<accession>A0A0H5D3B0</accession>
<dbReference type="Pfam" id="PF00589">
    <property type="entry name" value="Phage_integrase"/>
    <property type="match status" value="1"/>
</dbReference>
<keyword evidence="8 9" id="KW-0131">Cell cycle</keyword>
<evidence type="ECO:0000313" key="14">
    <source>
        <dbReference type="Proteomes" id="UP000043764"/>
    </source>
</evidence>
<evidence type="ECO:0000256" key="8">
    <source>
        <dbReference type="ARBA" id="ARBA00023306"/>
    </source>
</evidence>
<comment type="function">
    <text evidence="9">Site-specific tyrosine recombinase, which acts by catalyzing the cutting and rejoining of the recombining DNA molecules. The XerC-XerD complex is essential to convert dimers of the bacterial chromosome into monomers to permit their segregation at cell division. It also contributes to the segregational stability of plasmids.</text>
</comment>
<evidence type="ECO:0000256" key="1">
    <source>
        <dbReference type="ARBA" id="ARBA00004496"/>
    </source>
</evidence>
<dbReference type="GO" id="GO:0009037">
    <property type="term" value="F:tyrosine-based site-specific recombinase activity"/>
    <property type="evidence" value="ECO:0007669"/>
    <property type="project" value="UniProtKB-UniRule"/>
</dbReference>
<dbReference type="Gene3D" id="1.10.150.130">
    <property type="match status" value="1"/>
</dbReference>
<dbReference type="PROSITE" id="PS51900">
    <property type="entry name" value="CB"/>
    <property type="match status" value="1"/>
</dbReference>
<keyword evidence="6 9" id="KW-0238">DNA-binding</keyword>
<keyword evidence="5 9" id="KW-0229">DNA integration</keyword>
<dbReference type="InterPro" id="IPR010998">
    <property type="entry name" value="Integrase_recombinase_N"/>
</dbReference>
<feature type="active site" evidence="9">
    <location>
        <position position="259"/>
    </location>
</feature>
<keyword evidence="4 9" id="KW-0159">Chromosome partition</keyword>
<sequence>MPAPRDDLQWISTFLDAQAADLGAAHNTLLAYGRDLKDVAAWLAARQIGFETASRDQIESYLIACDAEGLSRATRARRLSAIKQIYRFAFDEGWRNDNPAIQIKGPGRQKSLPKTLEVIEVDKLLDAARQSGRNLPDRIRNTCLMELLYATGMRVSELVGLPVTAARGDPRMLLVLGKGGKERMVPLSPPARDALAAWLAHRDKAEEAAVAKGAPPSRYLFPSRGKSGHLTRHRFYLLIKEFAVTAGISPEAVSPHTLRHAFATHLLANGADLRAIQALLGHADIATTEIYTHVLDARLSELVLEHHPLARGTAAASKGGAPDTDTDADTND</sequence>
<dbReference type="NCBIfam" id="NF001399">
    <property type="entry name" value="PRK00283.1"/>
    <property type="match status" value="1"/>
</dbReference>
<evidence type="ECO:0000259" key="12">
    <source>
        <dbReference type="PROSITE" id="PS51900"/>
    </source>
</evidence>
<comment type="subcellular location">
    <subcellularLocation>
        <location evidence="1 9">Cytoplasm</location>
    </subcellularLocation>
</comment>
<evidence type="ECO:0000256" key="7">
    <source>
        <dbReference type="ARBA" id="ARBA00023172"/>
    </source>
</evidence>
<dbReference type="Gene3D" id="1.10.443.10">
    <property type="entry name" value="Intergrase catalytic core"/>
    <property type="match status" value="1"/>
</dbReference>
<gene>
    <name evidence="13" type="primary">xerD</name>
    <name evidence="9" type="synonym">xerC</name>
    <name evidence="13" type="ORF">NIT7321_02056</name>
</gene>
<keyword evidence="3 9" id="KW-0132">Cell division</keyword>
<dbReference type="InterPro" id="IPR044068">
    <property type="entry name" value="CB"/>
</dbReference>
<dbReference type="STRING" id="481446.NIT7645_01155"/>
<comment type="similarity">
    <text evidence="9">Belongs to the 'phage' integrase family. XerC subfamily.</text>
</comment>
<evidence type="ECO:0000256" key="10">
    <source>
        <dbReference type="SAM" id="MobiDB-lite"/>
    </source>
</evidence>
<feature type="domain" description="Tyr recombinase" evidence="11">
    <location>
        <begin position="111"/>
        <end position="304"/>
    </location>
</feature>
<dbReference type="GO" id="GO:0003677">
    <property type="term" value="F:DNA binding"/>
    <property type="evidence" value="ECO:0007669"/>
    <property type="project" value="UniProtKB-UniRule"/>
</dbReference>
<comment type="subunit">
    <text evidence="9">Forms a cyclic heterotetrameric complex composed of two molecules of XerC and two molecules of XerD.</text>
</comment>
<evidence type="ECO:0000256" key="4">
    <source>
        <dbReference type="ARBA" id="ARBA00022829"/>
    </source>
</evidence>
<dbReference type="RefSeq" id="WP_050673401.1">
    <property type="nucleotide sequence ID" value="NZ_CVRL01000025.1"/>
</dbReference>
<evidence type="ECO:0000256" key="2">
    <source>
        <dbReference type="ARBA" id="ARBA00022490"/>
    </source>
</evidence>
<keyword evidence="7 9" id="KW-0233">DNA recombination</keyword>
<organism evidence="13 14">
    <name type="scientific">Phaeobacter italicus</name>
    <dbReference type="NCBI Taxonomy" id="481446"/>
    <lineage>
        <taxon>Bacteria</taxon>
        <taxon>Pseudomonadati</taxon>
        <taxon>Pseudomonadota</taxon>
        <taxon>Alphaproteobacteria</taxon>
        <taxon>Rhodobacterales</taxon>
        <taxon>Roseobacteraceae</taxon>
        <taxon>Phaeobacter</taxon>
    </lineage>
</organism>
<name>A0A0H5D3B0_9RHOB</name>
<evidence type="ECO:0000256" key="6">
    <source>
        <dbReference type="ARBA" id="ARBA00023125"/>
    </source>
</evidence>
<evidence type="ECO:0000256" key="9">
    <source>
        <dbReference type="HAMAP-Rule" id="MF_01808"/>
    </source>
</evidence>